<dbReference type="OrthoDB" id="411378at2759"/>
<proteinExistence type="predicted"/>
<reference evidence="1" key="1">
    <citation type="submission" date="2020-04" db="EMBL/GenBank/DDBJ databases">
        <authorList>
            <person name="Alioto T."/>
            <person name="Alioto T."/>
            <person name="Gomez Garrido J."/>
        </authorList>
    </citation>
    <scope>NUCLEOTIDE SEQUENCE</scope>
    <source>
        <strain evidence="1">A484AB</strain>
    </source>
</reference>
<sequence>MGLHLAAVILFQYHTGCMIHVPGKCVPHIITCLADYMSPADHVKLIQYQGSVVKQLTKGGEVVEEGVQDGAKSIEVWLEEGLAEIKDIALSNKKTATSIPQLDEAESLLKNYPPPLPSIGQIKTVLNHLNHSKATGADGVLAPIIHDIITASIKQCRYPSHYKHGLVTPVPKAYPPTDVSNDFRQISVLPHIGKILERVQLQLNQNDILRPRQHGFTSGRSTTSALISITQPWFNAIYNTCRDKAGIHALFIDFKKVFDLVDHGILLNKLALMNVNKSYWLWVKSFLSGRTQQVKINQTLSSIEDCPAGVPQGS</sequence>
<dbReference type="AlphaFoldDB" id="A0A6S7JJR0"/>
<accession>A0A6S7JJR0</accession>
<dbReference type="PROSITE" id="PS50878">
    <property type="entry name" value="RT_POL"/>
    <property type="match status" value="1"/>
</dbReference>
<evidence type="ECO:0000313" key="1">
    <source>
        <dbReference type="EMBL" id="CAB4032676.1"/>
    </source>
</evidence>
<dbReference type="Proteomes" id="UP001152795">
    <property type="component" value="Unassembled WGS sequence"/>
</dbReference>
<comment type="caution">
    <text evidence="1">The sequence shown here is derived from an EMBL/GenBank/DDBJ whole genome shotgun (WGS) entry which is preliminary data.</text>
</comment>
<organism evidence="1 2">
    <name type="scientific">Paramuricea clavata</name>
    <name type="common">Red gorgonian</name>
    <name type="synonym">Violescent sea-whip</name>
    <dbReference type="NCBI Taxonomy" id="317549"/>
    <lineage>
        <taxon>Eukaryota</taxon>
        <taxon>Metazoa</taxon>
        <taxon>Cnidaria</taxon>
        <taxon>Anthozoa</taxon>
        <taxon>Octocorallia</taxon>
        <taxon>Malacalcyonacea</taxon>
        <taxon>Plexauridae</taxon>
        <taxon>Paramuricea</taxon>
    </lineage>
</organism>
<dbReference type="Pfam" id="PF00078">
    <property type="entry name" value="RVT_1"/>
    <property type="match status" value="1"/>
</dbReference>
<dbReference type="Pfam" id="PF25041">
    <property type="entry name" value="UFL1_C"/>
    <property type="match status" value="1"/>
</dbReference>
<keyword evidence="2" id="KW-1185">Reference proteome</keyword>
<protein>
    <submittedName>
        <fullName evidence="1">Uncharacterized protein</fullName>
    </submittedName>
</protein>
<dbReference type="EMBL" id="CACRXK020018595">
    <property type="protein sequence ID" value="CAB4032676.1"/>
    <property type="molecule type" value="Genomic_DNA"/>
</dbReference>
<dbReference type="InterPro" id="IPR000477">
    <property type="entry name" value="RT_dom"/>
</dbReference>
<name>A0A6S7JJR0_PARCT</name>
<dbReference type="InterPro" id="IPR056761">
    <property type="entry name" value="Ufl1-like_C"/>
</dbReference>
<evidence type="ECO:0000313" key="2">
    <source>
        <dbReference type="Proteomes" id="UP001152795"/>
    </source>
</evidence>
<dbReference type="PANTHER" id="PTHR19446">
    <property type="entry name" value="REVERSE TRANSCRIPTASES"/>
    <property type="match status" value="1"/>
</dbReference>
<gene>
    <name evidence="1" type="ORF">PACLA_8A069336</name>
</gene>